<keyword evidence="2" id="KW-1185">Reference proteome</keyword>
<protein>
    <submittedName>
        <fullName evidence="1">Uncharacterized protein</fullName>
    </submittedName>
</protein>
<evidence type="ECO:0000313" key="2">
    <source>
        <dbReference type="Proteomes" id="UP001234297"/>
    </source>
</evidence>
<organism evidence="1 2">
    <name type="scientific">Persea americana</name>
    <name type="common">Avocado</name>
    <dbReference type="NCBI Taxonomy" id="3435"/>
    <lineage>
        <taxon>Eukaryota</taxon>
        <taxon>Viridiplantae</taxon>
        <taxon>Streptophyta</taxon>
        <taxon>Embryophyta</taxon>
        <taxon>Tracheophyta</taxon>
        <taxon>Spermatophyta</taxon>
        <taxon>Magnoliopsida</taxon>
        <taxon>Magnoliidae</taxon>
        <taxon>Laurales</taxon>
        <taxon>Lauraceae</taxon>
        <taxon>Persea</taxon>
    </lineage>
</organism>
<accession>A0ACC2MYT6</accession>
<gene>
    <name evidence="1" type="ORF">MRB53_003955</name>
</gene>
<dbReference type="EMBL" id="CM056809">
    <property type="protein sequence ID" value="KAJ8650932.1"/>
    <property type="molecule type" value="Genomic_DNA"/>
</dbReference>
<proteinExistence type="predicted"/>
<dbReference type="Proteomes" id="UP001234297">
    <property type="component" value="Chromosome 1"/>
</dbReference>
<name>A0ACC2MYT6_PERAE</name>
<comment type="caution">
    <text evidence="1">The sequence shown here is derived from an EMBL/GenBank/DDBJ whole genome shotgun (WGS) entry which is preliminary data.</text>
</comment>
<evidence type="ECO:0000313" key="1">
    <source>
        <dbReference type="EMBL" id="KAJ8650932.1"/>
    </source>
</evidence>
<sequence>MVVDVRYKLSQSKFGNFEKSQIYTQVSRLGNHAPTIGSTPMDRGLIAPLRLATGRPQERIGRFIKLVKQAGLYVHLQIGPYVCAEWNFGGIPVWLKYVPGISFRIDNGPYKVAMEGFTKKIVDMMKAEGLYQSQGGPIIMSQ</sequence>
<reference evidence="1 2" key="1">
    <citation type="journal article" date="2022" name="Hortic Res">
        <title>A haplotype resolved chromosomal level avocado genome allows analysis of novel avocado genes.</title>
        <authorList>
            <person name="Nath O."/>
            <person name="Fletcher S.J."/>
            <person name="Hayward A."/>
            <person name="Shaw L.M."/>
            <person name="Masouleh A.K."/>
            <person name="Furtado A."/>
            <person name="Henry R.J."/>
            <person name="Mitter N."/>
        </authorList>
    </citation>
    <scope>NUCLEOTIDE SEQUENCE [LARGE SCALE GENOMIC DNA]</scope>
    <source>
        <strain evidence="2">cv. Hass</strain>
    </source>
</reference>